<protein>
    <recommendedName>
        <fullName evidence="4">Bacteriophage protein</fullName>
    </recommendedName>
</protein>
<dbReference type="EMBL" id="CP054212">
    <property type="protein sequence ID" value="QKJ87428.1"/>
    <property type="molecule type" value="Genomic_DNA"/>
</dbReference>
<organism evidence="2 3">
    <name type="scientific">Paramixta manurensis</name>
    <dbReference type="NCBI Taxonomy" id="2740817"/>
    <lineage>
        <taxon>Bacteria</taxon>
        <taxon>Pseudomonadati</taxon>
        <taxon>Pseudomonadota</taxon>
        <taxon>Gammaproteobacteria</taxon>
        <taxon>Enterobacterales</taxon>
        <taxon>Erwiniaceae</taxon>
        <taxon>Paramixta</taxon>
    </lineage>
</organism>
<dbReference type="RefSeq" id="WP_173634373.1">
    <property type="nucleotide sequence ID" value="NZ_CP054212.1"/>
</dbReference>
<reference evidence="2 3" key="1">
    <citation type="submission" date="2020-06" db="EMBL/GenBank/DDBJ databases">
        <title>Genome sequence of Paramixta manurensis strain PD-1.</title>
        <authorList>
            <person name="Lee C.W."/>
            <person name="Kim J."/>
        </authorList>
    </citation>
    <scope>NUCLEOTIDE SEQUENCE [LARGE SCALE GENOMIC DNA]</scope>
    <source>
        <strain evidence="2 3">PD-1</strain>
    </source>
</reference>
<evidence type="ECO:0000256" key="1">
    <source>
        <dbReference type="SAM" id="Coils"/>
    </source>
</evidence>
<evidence type="ECO:0000313" key="2">
    <source>
        <dbReference type="EMBL" id="QKJ87428.1"/>
    </source>
</evidence>
<dbReference type="AlphaFoldDB" id="A0A6M8U9L8"/>
<proteinExistence type="predicted"/>
<sequence>MSDQIDAPDNSDNVLAFTKRFDKNSDIKEMRNLVEAPPPEHKHHRCQHANVLVDEHYRQLTCRRCGAVVDAFDWILARTKGESKIDWELRALRQEITDHRQGLEKLKREEVNCRARIKTAQFRLADVNADIDKANKEMSFLTERLEQVRKLRGAR</sequence>
<feature type="coiled-coil region" evidence="1">
    <location>
        <begin position="89"/>
        <end position="151"/>
    </location>
</feature>
<evidence type="ECO:0000313" key="3">
    <source>
        <dbReference type="Proteomes" id="UP000505325"/>
    </source>
</evidence>
<dbReference type="KEGG" id="pmak:PMPD1_2486"/>
<dbReference type="Proteomes" id="UP000505325">
    <property type="component" value="Chromosome"/>
</dbReference>
<name>A0A6M8U9L8_9GAMM</name>
<keyword evidence="1" id="KW-0175">Coiled coil</keyword>
<keyword evidence="3" id="KW-1185">Reference proteome</keyword>
<accession>A0A6M8U9L8</accession>
<evidence type="ECO:0008006" key="4">
    <source>
        <dbReference type="Google" id="ProtNLM"/>
    </source>
</evidence>
<gene>
    <name evidence="2" type="ORF">PMPD1_2486</name>
</gene>